<dbReference type="PROSITE" id="PS51420">
    <property type="entry name" value="RHO"/>
    <property type="match status" value="1"/>
</dbReference>
<proteinExistence type="inferred from homology"/>
<evidence type="ECO:0000313" key="5">
    <source>
        <dbReference type="Proteomes" id="UP001066276"/>
    </source>
</evidence>
<dbReference type="PROSITE" id="PS51419">
    <property type="entry name" value="RAB"/>
    <property type="match status" value="1"/>
</dbReference>
<reference evidence="4" key="1">
    <citation type="journal article" date="2022" name="bioRxiv">
        <title>Sequencing and chromosome-scale assembly of the giantPleurodeles waltlgenome.</title>
        <authorList>
            <person name="Brown T."/>
            <person name="Elewa A."/>
            <person name="Iarovenko S."/>
            <person name="Subramanian E."/>
            <person name="Araus A.J."/>
            <person name="Petzold A."/>
            <person name="Susuki M."/>
            <person name="Suzuki K.-i.T."/>
            <person name="Hayashi T."/>
            <person name="Toyoda A."/>
            <person name="Oliveira C."/>
            <person name="Osipova E."/>
            <person name="Leigh N.D."/>
            <person name="Simon A."/>
            <person name="Yun M.H."/>
        </authorList>
    </citation>
    <scope>NUCLEOTIDE SEQUENCE</scope>
    <source>
        <strain evidence="4">20211129_DDA</strain>
        <tissue evidence="4">Liver</tissue>
    </source>
</reference>
<sequence>MSLQHSATPAPIRAMARADWHYQFRVILLGDATAGKTSLVRRYTEDSFQERAACTLGVEFYIKMLTLAPGVRVKLQMWDTAGQERFRCITRSFYRNAVGVLLVFDRSNRATFLSLDDWYMEALNVLSERAVFVLVGQKSDQDSGYLVPSEEAAAWASSLGMTYVETSAKSNFNVDHLFHTLATKIYDAVTHGAVDRGMVVPSEGWDGVKVVFRVHTFTPKKEKTANKCQC</sequence>
<dbReference type="SMART" id="SM00173">
    <property type="entry name" value="RAS"/>
    <property type="match status" value="1"/>
</dbReference>
<dbReference type="PANTHER" id="PTHR47979">
    <property type="entry name" value="DRAB11-RELATED"/>
    <property type="match status" value="1"/>
</dbReference>
<comment type="caution">
    <text evidence="4">The sequence shown here is derived from an EMBL/GenBank/DDBJ whole genome shotgun (WGS) entry which is preliminary data.</text>
</comment>
<keyword evidence="2" id="KW-0547">Nucleotide-binding</keyword>
<dbReference type="GO" id="GO:0005525">
    <property type="term" value="F:GTP binding"/>
    <property type="evidence" value="ECO:0007669"/>
    <property type="project" value="UniProtKB-KW"/>
</dbReference>
<protein>
    <submittedName>
        <fullName evidence="4">Uncharacterized protein</fullName>
    </submittedName>
</protein>
<dbReference type="SUPFAM" id="SSF52540">
    <property type="entry name" value="P-loop containing nucleoside triphosphate hydrolases"/>
    <property type="match status" value="1"/>
</dbReference>
<dbReference type="InterPro" id="IPR005225">
    <property type="entry name" value="Small_GTP-bd"/>
</dbReference>
<keyword evidence="5" id="KW-1185">Reference proteome</keyword>
<comment type="similarity">
    <text evidence="1">Belongs to the small GTPase superfamily. Rab family.</text>
</comment>
<name>A0AAV7THV4_PLEWA</name>
<dbReference type="EMBL" id="JANPWB010000006">
    <property type="protein sequence ID" value="KAJ1176000.1"/>
    <property type="molecule type" value="Genomic_DNA"/>
</dbReference>
<dbReference type="PROSITE" id="PS51421">
    <property type="entry name" value="RAS"/>
    <property type="match status" value="1"/>
</dbReference>
<dbReference type="Proteomes" id="UP001066276">
    <property type="component" value="Chromosome 3_2"/>
</dbReference>
<dbReference type="InterPro" id="IPR050209">
    <property type="entry name" value="Rab_GTPases_membrane_traffic"/>
</dbReference>
<dbReference type="SMART" id="SM00175">
    <property type="entry name" value="RAB"/>
    <property type="match status" value="1"/>
</dbReference>
<dbReference type="SMART" id="SM00176">
    <property type="entry name" value="RAN"/>
    <property type="match status" value="1"/>
</dbReference>
<dbReference type="NCBIfam" id="TIGR00231">
    <property type="entry name" value="small_GTP"/>
    <property type="match status" value="1"/>
</dbReference>
<evidence type="ECO:0000256" key="1">
    <source>
        <dbReference type="ARBA" id="ARBA00006270"/>
    </source>
</evidence>
<dbReference type="SMART" id="SM00174">
    <property type="entry name" value="RHO"/>
    <property type="match status" value="1"/>
</dbReference>
<dbReference type="Pfam" id="PF00071">
    <property type="entry name" value="Ras"/>
    <property type="match status" value="1"/>
</dbReference>
<dbReference type="AlphaFoldDB" id="A0AAV7THV4"/>
<evidence type="ECO:0000256" key="2">
    <source>
        <dbReference type="ARBA" id="ARBA00022741"/>
    </source>
</evidence>
<evidence type="ECO:0000256" key="3">
    <source>
        <dbReference type="ARBA" id="ARBA00023134"/>
    </source>
</evidence>
<dbReference type="GO" id="GO:0003924">
    <property type="term" value="F:GTPase activity"/>
    <property type="evidence" value="ECO:0007669"/>
    <property type="project" value="InterPro"/>
</dbReference>
<keyword evidence="3" id="KW-0342">GTP-binding</keyword>
<dbReference type="Gene3D" id="3.40.50.300">
    <property type="entry name" value="P-loop containing nucleotide triphosphate hydrolases"/>
    <property type="match status" value="1"/>
</dbReference>
<accession>A0AAV7THV4</accession>
<organism evidence="4 5">
    <name type="scientific">Pleurodeles waltl</name>
    <name type="common">Iberian ribbed newt</name>
    <dbReference type="NCBI Taxonomy" id="8319"/>
    <lineage>
        <taxon>Eukaryota</taxon>
        <taxon>Metazoa</taxon>
        <taxon>Chordata</taxon>
        <taxon>Craniata</taxon>
        <taxon>Vertebrata</taxon>
        <taxon>Euteleostomi</taxon>
        <taxon>Amphibia</taxon>
        <taxon>Batrachia</taxon>
        <taxon>Caudata</taxon>
        <taxon>Salamandroidea</taxon>
        <taxon>Salamandridae</taxon>
        <taxon>Pleurodelinae</taxon>
        <taxon>Pleurodeles</taxon>
    </lineage>
</organism>
<dbReference type="FunFam" id="3.40.50.300:FF:001329">
    <property type="entry name" value="Small GTP-binding protein, putative"/>
    <property type="match status" value="1"/>
</dbReference>
<dbReference type="InterPro" id="IPR027417">
    <property type="entry name" value="P-loop_NTPase"/>
</dbReference>
<dbReference type="PRINTS" id="PR00449">
    <property type="entry name" value="RASTRNSFRMNG"/>
</dbReference>
<evidence type="ECO:0000313" key="4">
    <source>
        <dbReference type="EMBL" id="KAJ1176000.1"/>
    </source>
</evidence>
<dbReference type="InterPro" id="IPR001806">
    <property type="entry name" value="Small_GTPase"/>
</dbReference>
<gene>
    <name evidence="4" type="ORF">NDU88_001285</name>
</gene>